<dbReference type="Pfam" id="PF13430">
    <property type="entry name" value="DUF4112"/>
    <property type="match status" value="1"/>
</dbReference>
<name>A0ABV0BUY4_9SPHI</name>
<dbReference type="PANTHER" id="PTHR35519:SF2">
    <property type="entry name" value="PH DOMAIN PROTEIN"/>
    <property type="match status" value="1"/>
</dbReference>
<reference evidence="2 3" key="1">
    <citation type="submission" date="2024-04" db="EMBL/GenBank/DDBJ databases">
        <title>WGS of bacteria from Torrens River.</title>
        <authorList>
            <person name="Wyrsch E.R."/>
            <person name="Drigo B."/>
        </authorList>
    </citation>
    <scope>NUCLEOTIDE SEQUENCE [LARGE SCALE GENOMIC DNA]</scope>
    <source>
        <strain evidence="2 3">TWI391</strain>
    </source>
</reference>
<keyword evidence="3" id="KW-1185">Reference proteome</keyword>
<sequence length="161" mass="18534">MKRNLSLADKEKRRDHDFGWVERLSWLMDNNFQIAGFRFGLDPLLNFVPFAGTIASFGTSFVLVIVMWRNGASSKLVVKMLINISIDAILGAIPLFGNVFDFFNKANTKNIKLMKEHYYENKHQGSAIWLLLGILSVIVLFFVGTIYLLWIAGEWVWQLLF</sequence>
<keyword evidence="1" id="KW-1133">Transmembrane helix</keyword>
<proteinExistence type="predicted"/>
<comment type="caution">
    <text evidence="2">The sequence shown here is derived from an EMBL/GenBank/DDBJ whole genome shotgun (WGS) entry which is preliminary data.</text>
</comment>
<evidence type="ECO:0000313" key="2">
    <source>
        <dbReference type="EMBL" id="MEN5377182.1"/>
    </source>
</evidence>
<gene>
    <name evidence="2" type="ORF">ABE541_07915</name>
</gene>
<feature type="transmembrane region" description="Helical" evidence="1">
    <location>
        <begin position="47"/>
        <end position="68"/>
    </location>
</feature>
<dbReference type="PANTHER" id="PTHR35519">
    <property type="entry name" value="MEMBRANE PROTEINS"/>
    <property type="match status" value="1"/>
</dbReference>
<dbReference type="Proteomes" id="UP001409291">
    <property type="component" value="Unassembled WGS sequence"/>
</dbReference>
<dbReference type="InterPro" id="IPR025187">
    <property type="entry name" value="DUF4112"/>
</dbReference>
<keyword evidence="1" id="KW-0812">Transmembrane</keyword>
<evidence type="ECO:0000313" key="3">
    <source>
        <dbReference type="Proteomes" id="UP001409291"/>
    </source>
</evidence>
<protein>
    <submittedName>
        <fullName evidence="2">DUF4112 domain-containing protein</fullName>
    </submittedName>
</protein>
<accession>A0ABV0BUY4</accession>
<evidence type="ECO:0000256" key="1">
    <source>
        <dbReference type="SAM" id="Phobius"/>
    </source>
</evidence>
<organism evidence="2 3">
    <name type="scientific">Sphingobacterium kitahiroshimense</name>
    <dbReference type="NCBI Taxonomy" id="470446"/>
    <lineage>
        <taxon>Bacteria</taxon>
        <taxon>Pseudomonadati</taxon>
        <taxon>Bacteroidota</taxon>
        <taxon>Sphingobacteriia</taxon>
        <taxon>Sphingobacteriales</taxon>
        <taxon>Sphingobacteriaceae</taxon>
        <taxon>Sphingobacterium</taxon>
    </lineage>
</organism>
<dbReference type="EMBL" id="JBDJNQ010000003">
    <property type="protein sequence ID" value="MEN5377182.1"/>
    <property type="molecule type" value="Genomic_DNA"/>
</dbReference>
<feature type="transmembrane region" description="Helical" evidence="1">
    <location>
        <begin position="80"/>
        <end position="100"/>
    </location>
</feature>
<keyword evidence="1" id="KW-0472">Membrane</keyword>
<feature type="transmembrane region" description="Helical" evidence="1">
    <location>
        <begin position="127"/>
        <end position="150"/>
    </location>
</feature>
<dbReference type="RefSeq" id="WP_346581053.1">
    <property type="nucleotide sequence ID" value="NZ_JBDJLH010000004.1"/>
</dbReference>